<accession>A0ABS9D124</accession>
<evidence type="ECO:0000313" key="1">
    <source>
        <dbReference type="EMBL" id="MCF2946602.1"/>
    </source>
</evidence>
<dbReference type="PANTHER" id="PTHR43737">
    <property type="entry name" value="BLL7424 PROTEIN"/>
    <property type="match status" value="1"/>
</dbReference>
<organism evidence="1 2">
    <name type="scientific">Paraglaciecola algarum</name>
    <dbReference type="NCBI Taxonomy" id="3050085"/>
    <lineage>
        <taxon>Bacteria</taxon>
        <taxon>Pseudomonadati</taxon>
        <taxon>Pseudomonadota</taxon>
        <taxon>Gammaproteobacteria</taxon>
        <taxon>Alteromonadales</taxon>
        <taxon>Alteromonadaceae</taxon>
        <taxon>Paraglaciecola</taxon>
    </lineage>
</organism>
<dbReference type="InterPro" id="IPR010869">
    <property type="entry name" value="DUF1501"/>
</dbReference>
<keyword evidence="2" id="KW-1185">Reference proteome</keyword>
<evidence type="ECO:0000313" key="2">
    <source>
        <dbReference type="Proteomes" id="UP001521137"/>
    </source>
</evidence>
<dbReference type="PANTHER" id="PTHR43737:SF1">
    <property type="entry name" value="DUF1501 DOMAIN-CONTAINING PROTEIN"/>
    <property type="match status" value="1"/>
</dbReference>
<dbReference type="EMBL" id="JAKGAS010000001">
    <property type="protein sequence ID" value="MCF2946602.1"/>
    <property type="molecule type" value="Genomic_DNA"/>
</dbReference>
<comment type="caution">
    <text evidence="1">The sequence shown here is derived from an EMBL/GenBank/DDBJ whole genome shotgun (WGS) entry which is preliminary data.</text>
</comment>
<dbReference type="Pfam" id="PF07394">
    <property type="entry name" value="DUF1501"/>
    <property type="match status" value="1"/>
</dbReference>
<protein>
    <submittedName>
        <fullName evidence="1">DUF1501 domain-containing protein</fullName>
    </submittedName>
</protein>
<reference evidence="1 2" key="1">
    <citation type="submission" date="2022-01" db="EMBL/GenBank/DDBJ databases">
        <title>Paraglaciecola sp. G1-23.</title>
        <authorList>
            <person name="Jin M.S."/>
            <person name="Han D.M."/>
            <person name="Kim H.M."/>
            <person name="Jeon C.O."/>
        </authorList>
    </citation>
    <scope>NUCLEOTIDE SEQUENCE [LARGE SCALE GENOMIC DNA]</scope>
    <source>
        <strain evidence="1 2">G1-23</strain>
    </source>
</reference>
<dbReference type="Proteomes" id="UP001521137">
    <property type="component" value="Unassembled WGS sequence"/>
</dbReference>
<proteinExistence type="predicted"/>
<dbReference type="RefSeq" id="WP_235310131.1">
    <property type="nucleotide sequence ID" value="NZ_JAKGAS010000001.1"/>
</dbReference>
<name>A0ABS9D124_9ALTE</name>
<sequence length="384" mass="42640">MNIARRDFIKGGMAGWVIAQSATASVLANTSTNNKSSKKIVWVMLRGAMDSLHGVIPTDDPDYMNIRGPLVESIKDKLLPMQNGYALHPAFKNCHTWYQNKEFSPVVAVASGYRRRSHFDAQDQMESGLDTTDYESGWLARAVGLLDGQGLAVAQTVPIALRGQTSSQTWYPPHFSATEDDTLDRLRSLYAGNEEFSNLLESAIMNRDMLDMDERSRAKPNFSYLAKNCGEILNKEDSAQCAMLELGGWDTHNNQATRLNRQFDILDKGLAELKQALGDTWKDTVVIVTTEFGRTVAVNGTKGTDHGTGSTMFLLGGAVKGQQVFGDWPGLAKEQLFEERDLMPTTDVRSWMASVLHQHWNMSLENIAYIFPDVQPIAQAIIKA</sequence>
<gene>
    <name evidence="1" type="ORF">L0668_00655</name>
</gene>